<dbReference type="InterPro" id="IPR017871">
    <property type="entry name" value="ABC_transporter-like_CS"/>
</dbReference>
<keyword evidence="5" id="KW-0547">Nucleotide-binding</keyword>
<organism evidence="10 12">
    <name type="scientific">Ciceribacter sichuanensis</name>
    <dbReference type="NCBI Taxonomy" id="2949647"/>
    <lineage>
        <taxon>Bacteria</taxon>
        <taxon>Pseudomonadati</taxon>
        <taxon>Pseudomonadota</taxon>
        <taxon>Alphaproteobacteria</taxon>
        <taxon>Hyphomicrobiales</taxon>
        <taxon>Rhizobiaceae</taxon>
        <taxon>Ciceribacter</taxon>
    </lineage>
</organism>
<evidence type="ECO:0000313" key="10">
    <source>
        <dbReference type="EMBL" id="MCO5958602.1"/>
    </source>
</evidence>
<evidence type="ECO:0000313" key="12">
    <source>
        <dbReference type="Proteomes" id="UP001155380"/>
    </source>
</evidence>
<keyword evidence="11" id="KW-1185">Reference proteome</keyword>
<dbReference type="PANTHER" id="PTHR43166">
    <property type="entry name" value="AMINO ACID IMPORT ATP-BINDING PROTEIN"/>
    <property type="match status" value="1"/>
</dbReference>
<keyword evidence="3" id="KW-0813">Transport</keyword>
<keyword evidence="4" id="KW-1003">Cell membrane</keyword>
<protein>
    <submittedName>
        <fullName evidence="10">Amino acid ABC transporter ATP-binding protein</fullName>
    </submittedName>
</protein>
<dbReference type="PIRSF" id="PIRSF039085">
    <property type="entry name" value="ABC_ATPase_HisP"/>
    <property type="match status" value="1"/>
</dbReference>
<dbReference type="AlphaFoldDB" id="A0AAJ1BYI9"/>
<evidence type="ECO:0000256" key="4">
    <source>
        <dbReference type="ARBA" id="ARBA00022475"/>
    </source>
</evidence>
<dbReference type="InterPro" id="IPR003593">
    <property type="entry name" value="AAA+_ATPase"/>
</dbReference>
<comment type="subcellular location">
    <subcellularLocation>
        <location evidence="1">Cell membrane</location>
        <topology evidence="1">Peripheral membrane protein</topology>
    </subcellularLocation>
</comment>
<evidence type="ECO:0000256" key="1">
    <source>
        <dbReference type="ARBA" id="ARBA00004202"/>
    </source>
</evidence>
<dbReference type="GO" id="GO:0005886">
    <property type="term" value="C:plasma membrane"/>
    <property type="evidence" value="ECO:0007669"/>
    <property type="project" value="UniProtKB-SubCell"/>
</dbReference>
<evidence type="ECO:0000256" key="3">
    <source>
        <dbReference type="ARBA" id="ARBA00022448"/>
    </source>
</evidence>
<gene>
    <name evidence="9" type="ORF">NBH20_16570</name>
    <name evidence="10" type="ORF">NBH21_17640</name>
</gene>
<dbReference type="GO" id="GO:0016887">
    <property type="term" value="F:ATP hydrolysis activity"/>
    <property type="evidence" value="ECO:0007669"/>
    <property type="project" value="InterPro"/>
</dbReference>
<dbReference type="Proteomes" id="UP001155079">
    <property type="component" value="Unassembled WGS sequence"/>
</dbReference>
<dbReference type="FunFam" id="3.40.50.300:FF:000020">
    <property type="entry name" value="Amino acid ABC transporter ATP-binding component"/>
    <property type="match status" value="1"/>
</dbReference>
<dbReference type="InterPro" id="IPR003439">
    <property type="entry name" value="ABC_transporter-like_ATP-bd"/>
</dbReference>
<dbReference type="InterPro" id="IPR030679">
    <property type="entry name" value="ABC_ATPase_HisP-typ"/>
</dbReference>
<comment type="similarity">
    <text evidence="2">Belongs to the ABC transporter superfamily.</text>
</comment>
<feature type="domain" description="ABC transporter" evidence="8">
    <location>
        <begin position="20"/>
        <end position="265"/>
    </location>
</feature>
<dbReference type="SUPFAM" id="SSF52540">
    <property type="entry name" value="P-loop containing nucleoside triphosphate hydrolases"/>
    <property type="match status" value="1"/>
</dbReference>
<dbReference type="InterPro" id="IPR050086">
    <property type="entry name" value="MetN_ABC_transporter-like"/>
</dbReference>
<evidence type="ECO:0000256" key="7">
    <source>
        <dbReference type="ARBA" id="ARBA00023136"/>
    </source>
</evidence>
<evidence type="ECO:0000259" key="8">
    <source>
        <dbReference type="PROSITE" id="PS50893"/>
    </source>
</evidence>
<dbReference type="PANTHER" id="PTHR43166:SF35">
    <property type="entry name" value="L-CYSTINE IMPORT ATP-BINDING PROTEIN TCYN"/>
    <property type="match status" value="1"/>
</dbReference>
<accession>A0AAJ1BYI9</accession>
<comment type="caution">
    <text evidence="10">The sequence shown here is derived from an EMBL/GenBank/DDBJ whole genome shotgun (WGS) entry which is preliminary data.</text>
</comment>
<keyword evidence="6 10" id="KW-0067">ATP-binding</keyword>
<proteinExistence type="inferred from homology"/>
<dbReference type="SMART" id="SM00382">
    <property type="entry name" value="AAA"/>
    <property type="match status" value="1"/>
</dbReference>
<evidence type="ECO:0000256" key="5">
    <source>
        <dbReference type="ARBA" id="ARBA00022741"/>
    </source>
</evidence>
<dbReference type="EMBL" id="JAMQAY010000006">
    <property type="protein sequence ID" value="MCM2402785.1"/>
    <property type="molecule type" value="Genomic_DNA"/>
</dbReference>
<evidence type="ECO:0000256" key="2">
    <source>
        <dbReference type="ARBA" id="ARBA00005417"/>
    </source>
</evidence>
<dbReference type="Gene3D" id="3.40.50.300">
    <property type="entry name" value="P-loop containing nucleotide triphosphate hydrolases"/>
    <property type="match status" value="1"/>
</dbReference>
<evidence type="ECO:0000313" key="9">
    <source>
        <dbReference type="EMBL" id="MCM2402785.1"/>
    </source>
</evidence>
<dbReference type="GO" id="GO:0015424">
    <property type="term" value="F:ABC-type amino acid transporter activity"/>
    <property type="evidence" value="ECO:0007669"/>
    <property type="project" value="InterPro"/>
</dbReference>
<name>A0AAJ1BYI9_9HYPH</name>
<dbReference type="EMBL" id="JAMXLX010000006">
    <property type="protein sequence ID" value="MCO5958602.1"/>
    <property type="molecule type" value="Genomic_DNA"/>
</dbReference>
<dbReference type="PROSITE" id="PS00211">
    <property type="entry name" value="ABC_TRANSPORTER_1"/>
    <property type="match status" value="1"/>
</dbReference>
<dbReference type="PROSITE" id="PS50893">
    <property type="entry name" value="ABC_TRANSPORTER_2"/>
    <property type="match status" value="1"/>
</dbReference>
<keyword evidence="7" id="KW-0472">Membrane</keyword>
<dbReference type="Proteomes" id="UP001155380">
    <property type="component" value="Unassembled WGS sequence"/>
</dbReference>
<dbReference type="RefSeq" id="WP_250911892.1">
    <property type="nucleotide sequence ID" value="NZ_JAMQAY010000006.1"/>
</dbReference>
<reference evidence="10 11" key="1">
    <citation type="submission" date="2022-06" db="EMBL/GenBank/DDBJ databases">
        <authorList>
            <person name="Sun Q."/>
        </authorList>
    </citation>
    <scope>NUCLEOTIDE SEQUENCE</scope>
    <source>
        <strain evidence="10">S101</strain>
        <strain evidence="9 11">S153</strain>
    </source>
</reference>
<evidence type="ECO:0000256" key="6">
    <source>
        <dbReference type="ARBA" id="ARBA00022840"/>
    </source>
</evidence>
<evidence type="ECO:0000313" key="11">
    <source>
        <dbReference type="Proteomes" id="UP001155079"/>
    </source>
</evidence>
<dbReference type="InterPro" id="IPR027417">
    <property type="entry name" value="P-loop_NTPase"/>
</dbReference>
<dbReference type="CDD" id="cd03262">
    <property type="entry name" value="ABC_HisP_GlnQ"/>
    <property type="match status" value="1"/>
</dbReference>
<dbReference type="Pfam" id="PF00005">
    <property type="entry name" value="ABC_tran"/>
    <property type="match status" value="1"/>
</dbReference>
<sequence>MNSTPANTDADTKTGQKQVLRLDNICLQFGGKQVLKGVNLSVTEGEVVVLIGASGSGKTSLLRCINLLNTPTSGSIVIDEEVIFHREANGQGGREISKSEVNRIRSKTGMVFQQFNLFPHMTALQNVMEGPVVVKKQPADAVRKEALRLLDMMGLAQHAEKYPRQLSGGQQQRVAIARGMAMQPKVMLFDEPTSALDPELVGEVMKAMVELAKSGMTMVIVTHELGFAFEIADRVVFLDQGLVAEQGPPSEVLLHPTHPRLKSFVGRFHESADLLRPFLEARQAEGSAEAG</sequence>
<dbReference type="GO" id="GO:0005524">
    <property type="term" value="F:ATP binding"/>
    <property type="evidence" value="ECO:0007669"/>
    <property type="project" value="UniProtKB-KW"/>
</dbReference>